<evidence type="ECO:0000256" key="1">
    <source>
        <dbReference type="SAM" id="SignalP"/>
    </source>
</evidence>
<dbReference type="AlphaFoldDB" id="A0A117IPE6"/>
<accession>A0A117IPE6</accession>
<evidence type="ECO:0000313" key="2">
    <source>
        <dbReference type="EMBL" id="JAP63229.1"/>
    </source>
</evidence>
<feature type="chain" id="PRO_5007148975" evidence="1">
    <location>
        <begin position="22"/>
        <end position="121"/>
    </location>
</feature>
<dbReference type="EMBL" id="GBXK01000015">
    <property type="protein sequence ID" value="JAP63229.1"/>
    <property type="molecule type" value="Transcribed_RNA"/>
</dbReference>
<reference evidence="2" key="1">
    <citation type="submission" date="2014-11" db="EMBL/GenBank/DDBJ databases">
        <title>Direct Submission.</title>
        <authorList>
            <person name="Sun J."/>
            <person name="Qian P.-Y."/>
            <person name="Qiu J.-W."/>
        </authorList>
    </citation>
    <scope>NUCLEOTIDE SEQUENCE</scope>
</reference>
<feature type="signal peptide" evidence="1">
    <location>
        <begin position="1"/>
        <end position="21"/>
    </location>
</feature>
<keyword evidence="1" id="KW-0732">Signal</keyword>
<name>A0A117IPE6_9BIVA</name>
<protein>
    <submittedName>
        <fullName evidence="2">BAPSP-7</fullName>
    </submittedName>
</protein>
<proteinExistence type="predicted"/>
<sequence length="121" mass="12613">MKLYTALVLVTVLSTSGAFLADNLLELKMLSSLLSRKSGTPSRGGSGSSILGSIGQMSGSGSRVGGGGLHNLIKLHYCKETPSFYKMMSCSPTRKCALNGLLECVGGMCCAKNYGALEIID</sequence>
<organism evidence="2">
    <name type="scientific">Gigantidas platifrons</name>
    <dbReference type="NCBI Taxonomy" id="2830794"/>
    <lineage>
        <taxon>Eukaryota</taxon>
        <taxon>Metazoa</taxon>
        <taxon>Spiralia</taxon>
        <taxon>Lophotrochozoa</taxon>
        <taxon>Mollusca</taxon>
        <taxon>Bivalvia</taxon>
        <taxon>Autobranchia</taxon>
        <taxon>Pteriomorphia</taxon>
        <taxon>Mytilida</taxon>
        <taxon>Mytiloidea</taxon>
        <taxon>Mytilidae</taxon>
        <taxon>Bathymodiolinae</taxon>
        <taxon>Gigantidas</taxon>
    </lineage>
</organism>